<feature type="compositionally biased region" description="Acidic residues" evidence="3">
    <location>
        <begin position="591"/>
        <end position="601"/>
    </location>
</feature>
<organism evidence="5 6">
    <name type="scientific">Hypocrea virens (strain Gv29-8 / FGSC 10586)</name>
    <name type="common">Gliocladium virens</name>
    <name type="synonym">Trichoderma virens</name>
    <dbReference type="NCBI Taxonomy" id="413071"/>
    <lineage>
        <taxon>Eukaryota</taxon>
        <taxon>Fungi</taxon>
        <taxon>Dikarya</taxon>
        <taxon>Ascomycota</taxon>
        <taxon>Pezizomycotina</taxon>
        <taxon>Sordariomycetes</taxon>
        <taxon>Hypocreomycetidae</taxon>
        <taxon>Hypocreales</taxon>
        <taxon>Hypocreaceae</taxon>
        <taxon>Trichoderma</taxon>
    </lineage>
</organism>
<dbReference type="Pfam" id="PF12937">
    <property type="entry name" value="F-box-like"/>
    <property type="match status" value="1"/>
</dbReference>
<evidence type="ECO:0000313" key="6">
    <source>
        <dbReference type="Proteomes" id="UP000007115"/>
    </source>
</evidence>
<dbReference type="GO" id="GO:0005737">
    <property type="term" value="C:cytoplasm"/>
    <property type="evidence" value="ECO:0007669"/>
    <property type="project" value="TreeGrafter"/>
</dbReference>
<gene>
    <name evidence="5" type="ORF">TRIVIDRAFT_180068</name>
</gene>
<dbReference type="EMBL" id="ABDF02000006">
    <property type="protein sequence ID" value="EHK22786.1"/>
    <property type="molecule type" value="Genomic_DNA"/>
</dbReference>
<dbReference type="PROSITE" id="PS50181">
    <property type="entry name" value="FBOX"/>
    <property type="match status" value="1"/>
</dbReference>
<dbReference type="GeneID" id="25789030"/>
<evidence type="ECO:0000256" key="3">
    <source>
        <dbReference type="SAM" id="MobiDB-lite"/>
    </source>
</evidence>
<dbReference type="InterPro" id="IPR036047">
    <property type="entry name" value="F-box-like_dom_sf"/>
</dbReference>
<dbReference type="VEuPathDB" id="FungiDB:TRIVIDRAFT_180068"/>
<feature type="compositionally biased region" description="Polar residues" evidence="3">
    <location>
        <begin position="124"/>
        <end position="136"/>
    </location>
</feature>
<feature type="compositionally biased region" description="Basic residues" evidence="3">
    <location>
        <begin position="1"/>
        <end position="10"/>
    </location>
</feature>
<feature type="region of interest" description="Disordered" evidence="3">
    <location>
        <begin position="1"/>
        <end position="29"/>
    </location>
</feature>
<dbReference type="PROSITE" id="PS50082">
    <property type="entry name" value="WD_REPEATS_2"/>
    <property type="match status" value="1"/>
</dbReference>
<reference evidence="5 6" key="1">
    <citation type="journal article" date="2011" name="Genome Biol.">
        <title>Comparative genome sequence analysis underscores mycoparasitism as the ancestral life style of Trichoderma.</title>
        <authorList>
            <person name="Kubicek C.P."/>
            <person name="Herrera-Estrella A."/>
            <person name="Seidl-Seiboth V."/>
            <person name="Martinez D.A."/>
            <person name="Druzhinina I.S."/>
            <person name="Thon M."/>
            <person name="Zeilinger S."/>
            <person name="Casas-Flores S."/>
            <person name="Horwitz B.A."/>
            <person name="Mukherjee P.K."/>
            <person name="Mukherjee M."/>
            <person name="Kredics L."/>
            <person name="Alcaraz L.D."/>
            <person name="Aerts A."/>
            <person name="Antal Z."/>
            <person name="Atanasova L."/>
            <person name="Cervantes-Badillo M.G."/>
            <person name="Challacombe J."/>
            <person name="Chertkov O."/>
            <person name="McCluskey K."/>
            <person name="Coulpier F."/>
            <person name="Deshpande N."/>
            <person name="von Doehren H."/>
            <person name="Ebbole D.J."/>
            <person name="Esquivel-Naranjo E.U."/>
            <person name="Fekete E."/>
            <person name="Flipphi M."/>
            <person name="Glaser F."/>
            <person name="Gomez-Rodriguez E.Y."/>
            <person name="Gruber S."/>
            <person name="Han C."/>
            <person name="Henrissat B."/>
            <person name="Hermosa R."/>
            <person name="Hernandez-Onate M."/>
            <person name="Karaffa L."/>
            <person name="Kosti I."/>
            <person name="Le Crom S."/>
            <person name="Lindquist E."/>
            <person name="Lucas S."/>
            <person name="Luebeck M."/>
            <person name="Luebeck P.S."/>
            <person name="Margeot A."/>
            <person name="Metz B."/>
            <person name="Misra M."/>
            <person name="Nevalainen H."/>
            <person name="Omann M."/>
            <person name="Packer N."/>
            <person name="Perrone G."/>
            <person name="Uresti-Rivera E.E."/>
            <person name="Salamov A."/>
            <person name="Schmoll M."/>
            <person name="Seiboth B."/>
            <person name="Shapiro H."/>
            <person name="Sukno S."/>
            <person name="Tamayo-Ramos J.A."/>
            <person name="Tisch D."/>
            <person name="Wiest A."/>
            <person name="Wilkinson H.H."/>
            <person name="Zhang M."/>
            <person name="Coutinho P.M."/>
            <person name="Kenerley C.M."/>
            <person name="Monte E."/>
            <person name="Baker S.E."/>
            <person name="Grigoriev I.V."/>
        </authorList>
    </citation>
    <scope>NUCLEOTIDE SEQUENCE [LARGE SCALE GENOMIC DNA]</scope>
    <source>
        <strain evidence="6">Gv29-8 / FGSC 10586</strain>
    </source>
</reference>
<dbReference type="OrthoDB" id="3219396at2759"/>
<dbReference type="GO" id="GO:0019005">
    <property type="term" value="C:SCF ubiquitin ligase complex"/>
    <property type="evidence" value="ECO:0007669"/>
    <property type="project" value="TreeGrafter"/>
</dbReference>
<dbReference type="SUPFAM" id="SSF81383">
    <property type="entry name" value="F-box domain"/>
    <property type="match status" value="1"/>
</dbReference>
<dbReference type="Gene3D" id="2.130.10.10">
    <property type="entry name" value="YVTN repeat-like/Quinoprotein amine dehydrogenase"/>
    <property type="match status" value="1"/>
</dbReference>
<sequence length="636" mass="69828">MAIRSNKRKASHSDHGNSRRPDGSATLHRNDASAKRLRLTKPVDVELKTPSYDVTRDVSDELLLRIFSYVDEKTLLAAAPVSRQFYRVASDPQLWRGHYYRRFILPRANRIPGLKVKKPASAASPGQDQGQSQTPAGANADRGSSSSSSSSANPGSMAPTAVDAEPAEPVKPPFKPVDPADKSSHPKDLVDWKQQYRLRHNWARGLCEVRQVQVNPNFSLTPILERRTLVKVVDGLAVTVDLQAGLRAWDLRTQHSIAQTTTETHDGIHLVPTALALDGQRLEAGTLDIMLGFNDGTFGIWRLTVNEGRLAVLYRQDKSYVGRLTSVAYSYPYALTAAELGFISLYTFETPAPEPEQTSAAGPSLHDGDTGYLSDDELSTLQVGSQVDKSADLSNPFVLSSLKSDYSRQPLVLSLRQLKNSAVASIAYSFDTVGGWAIGIQNFDIRPSGSSKPDVITSRVAYTMPAETGALVTTASYRPKCPTCSNFPDLYMDDDEGGPTKLCYSHPYLLATMQDNTLVLFVVTATEKSFAISNATRLYGHTSGIADADVTPEGRAVSVSQRGDEIRVWDLEGRQNDVSVEVRPRQGRDSDDADDEEDSSDEAEHRRNWVGTDDQRVTVLRETADGRESLVTYDFT</sequence>
<comment type="caution">
    <text evidence="5">The sequence shown here is derived from an EMBL/GenBank/DDBJ whole genome shotgun (WGS) entry which is preliminary data.</text>
</comment>
<keyword evidence="6" id="KW-1185">Reference proteome</keyword>
<dbReference type="InterPro" id="IPR001810">
    <property type="entry name" value="F-box_dom"/>
</dbReference>
<feature type="repeat" description="WD" evidence="2">
    <location>
        <begin position="538"/>
        <end position="579"/>
    </location>
</feature>
<evidence type="ECO:0000256" key="1">
    <source>
        <dbReference type="ARBA" id="ARBA00007968"/>
    </source>
</evidence>
<evidence type="ECO:0000259" key="4">
    <source>
        <dbReference type="PROSITE" id="PS50181"/>
    </source>
</evidence>
<comment type="similarity">
    <text evidence="1">Belongs to the WD repeat MET30/SCONB/SCON-2 family.</text>
</comment>
<dbReference type="HOGENOM" id="CLU_024462_1_0_1"/>
<protein>
    <recommendedName>
        <fullName evidence="4">F-box domain-containing protein</fullName>
    </recommendedName>
</protein>
<dbReference type="RefSeq" id="XP_013956997.1">
    <property type="nucleotide sequence ID" value="XM_014101522.1"/>
</dbReference>
<keyword evidence="2" id="KW-0853">WD repeat</keyword>
<feature type="region of interest" description="Disordered" evidence="3">
    <location>
        <begin position="116"/>
        <end position="187"/>
    </location>
</feature>
<evidence type="ECO:0000313" key="5">
    <source>
        <dbReference type="EMBL" id="EHK22786.1"/>
    </source>
</evidence>
<dbReference type="STRING" id="413071.G9MRR7"/>
<proteinExistence type="inferred from homology"/>
<feature type="compositionally biased region" description="Basic and acidic residues" evidence="3">
    <location>
        <begin position="11"/>
        <end position="29"/>
    </location>
</feature>
<dbReference type="SUPFAM" id="SSF101908">
    <property type="entry name" value="Putative isomerase YbhE"/>
    <property type="match status" value="1"/>
</dbReference>
<dbReference type="Proteomes" id="UP000007115">
    <property type="component" value="Unassembled WGS sequence"/>
</dbReference>
<dbReference type="eggNOG" id="ENOG502S63K">
    <property type="taxonomic scope" value="Eukaryota"/>
</dbReference>
<dbReference type="OMA" id="RHNWSRG"/>
<dbReference type="Gene3D" id="1.20.1280.50">
    <property type="match status" value="1"/>
</dbReference>
<feature type="compositionally biased region" description="Basic and acidic residues" evidence="3">
    <location>
        <begin position="577"/>
        <end position="590"/>
    </location>
</feature>
<dbReference type="PANTHER" id="PTHR12874">
    <property type="entry name" value="F-BOX ONLY PROTEIN 48-RELATED"/>
    <property type="match status" value="1"/>
</dbReference>
<feature type="domain" description="F-box" evidence="4">
    <location>
        <begin position="52"/>
        <end position="98"/>
    </location>
</feature>
<dbReference type="PANTHER" id="PTHR12874:SF9">
    <property type="entry name" value="F-BOX ONLY PROTEIN 48"/>
    <property type="match status" value="1"/>
</dbReference>
<feature type="compositionally biased region" description="Basic and acidic residues" evidence="3">
    <location>
        <begin position="178"/>
        <end position="187"/>
    </location>
</feature>
<dbReference type="AlphaFoldDB" id="G9MRR7"/>
<dbReference type="GO" id="GO:0031146">
    <property type="term" value="P:SCF-dependent proteasomal ubiquitin-dependent protein catabolic process"/>
    <property type="evidence" value="ECO:0007669"/>
    <property type="project" value="TreeGrafter"/>
</dbReference>
<dbReference type="InterPro" id="IPR001680">
    <property type="entry name" value="WD40_rpt"/>
</dbReference>
<evidence type="ECO:0000256" key="2">
    <source>
        <dbReference type="PROSITE-ProRule" id="PRU00221"/>
    </source>
</evidence>
<dbReference type="InterPro" id="IPR015943">
    <property type="entry name" value="WD40/YVTN_repeat-like_dom_sf"/>
</dbReference>
<name>G9MRR7_HYPVG</name>
<dbReference type="InParanoid" id="G9MRR7"/>
<feature type="region of interest" description="Disordered" evidence="3">
    <location>
        <begin position="577"/>
        <end position="614"/>
    </location>
</feature>
<accession>G9MRR7</accession>
<dbReference type="Pfam" id="PF25499">
    <property type="entry name" value="Beta-prop_pof12"/>
    <property type="match status" value="1"/>
</dbReference>